<evidence type="ECO:0000256" key="7">
    <source>
        <dbReference type="ARBA" id="ARBA00056363"/>
    </source>
</evidence>
<dbReference type="GO" id="GO:0006310">
    <property type="term" value="P:DNA recombination"/>
    <property type="evidence" value="ECO:0007669"/>
    <property type="project" value="TreeGrafter"/>
</dbReference>
<dbReference type="PANTHER" id="PTHR11390">
    <property type="entry name" value="PROKARYOTIC DNA TOPOISOMERASE"/>
    <property type="match status" value="1"/>
</dbReference>
<dbReference type="SMART" id="SM00437">
    <property type="entry name" value="TOP1Ac"/>
    <property type="match status" value="1"/>
</dbReference>
<keyword evidence="4 8" id="KW-0799">Topoisomerase</keyword>
<name>A0A6A4WXP6_AMPAM</name>
<comment type="catalytic activity">
    <reaction evidence="1 8">
        <text>ATP-independent breakage of single-stranded DNA, followed by passage and rejoining.</text>
        <dbReference type="EC" id="5.6.2.1"/>
    </reaction>
</comment>
<dbReference type="InterPro" id="IPR056452">
    <property type="entry name" value="Zn_ribbon_TOP3B"/>
</dbReference>
<dbReference type="InterPro" id="IPR003602">
    <property type="entry name" value="Topo_IA_DNA-bd_dom"/>
</dbReference>
<dbReference type="InterPro" id="IPR003601">
    <property type="entry name" value="Topo_IA_2"/>
</dbReference>
<dbReference type="FunFam" id="1.10.290.10:FF:000001">
    <property type="entry name" value="DNA topoisomerase"/>
    <property type="match status" value="1"/>
</dbReference>
<evidence type="ECO:0000256" key="8">
    <source>
        <dbReference type="RuleBase" id="RU362092"/>
    </source>
</evidence>
<dbReference type="AlphaFoldDB" id="A0A6A4WXP6"/>
<sequence length="790" mass="88177">MSLDFIGKYNSWERVDPAELFSATTEKKEATPKLRMPEFLASEAVGCDYLVLWLDCDKEGENICFEVLAAVQSSMSRPPPDRQTIFRARFSAITDRDIRAAMSSLVEPDENAARSVDARQELDLRVGCAFTRFQTRLFQGKYGDLDSTLISYGPCQTPTLGFCVERHDQIQSFQPEQYWKLALTCDLDGGQQIDFEWARVRCFDKEVASMFLNQIKDIKSTVVDSVVSKEKTKARPQALNTVELMRVASSGLNMSPHYAMQIAERLYTQGYISYPRTETTQYPENFDLLGAVRQQRDSAVWGEQVRALLEAGLRLPRRGVDAGDHPPITPMRLASRHALDDDSWRIYDYVVRHFIATVHRDCSYLSTTVTVRLGGQQFTATGTRLLDAGFTELMDWLAVGRAEPLPQLAPADLLNVSAVALTDHYTSPPGYLTEAELITLMEKHGIGTDASIPVHINNIGLRNYVTVETGRRLVPTTLGNTLVHGYQKIDPDLVLPTMRSAVEQQLNLIALGKADFHSVLTHTLNIFKQKFHFFVKNISYMDQLFEDSFSPLASSGKPLSRCGRCRRYMRLVESRPQRLHCQQCGHTLALPADGLVRVYNESKCPLDEFELVVWSGGKKGRSFVLCPYCYNHPPFPDMGKGSGCNSCSHPSCRHGVSQTGVSACSCCERGVLTLDPSSAPRWKLVCNRCDVVVSAFDQASLVAVMPDVCEQCGAYLVRVEYRPEKSRLPNRAAQLTGCAFCTAGLTQLVQLKHAQRSGGRPRGGQRGRGRGGGPDQPRRDKMAELAAFFM</sequence>
<dbReference type="InterPro" id="IPR013824">
    <property type="entry name" value="Topo_IA_cen_sub1"/>
</dbReference>
<dbReference type="InterPro" id="IPR023406">
    <property type="entry name" value="Topo_IA_AS"/>
</dbReference>
<keyword evidence="6 8" id="KW-0413">Isomerase</keyword>
<dbReference type="SMART" id="SM00436">
    <property type="entry name" value="TOP1Bc"/>
    <property type="match status" value="1"/>
</dbReference>
<comment type="function">
    <text evidence="7">Releases the supercoiling and torsional tension of DNA introduced during the DNA replication and transcription by transiently cleaving and rejoining one strand of the DNA duplex. Introduces a single-strand break via transesterification at a target site in duplex DNA. The scissile phosphodiester is attacked by the catalytic tyrosine of the enzyme, resulting in the formation of a DNA-(5'-phosphotyrosyl)-enzyme intermediate and the expulsion of a 3'-OH DNA strand. The free DNA strand than undergoes passage around the unbroken strand thus removing DNA supercoils. Finally, in the religation step, the DNA 3'-OH attacks the covalent intermediate to expel the active-site tyrosine and restore the DNA phosphodiester backbone. Weakly relaxes negative supercoils and displays a distinct preference for binding single-stranded DNA.</text>
</comment>
<feature type="region of interest" description="Disordered" evidence="9">
    <location>
        <begin position="753"/>
        <end position="780"/>
    </location>
</feature>
<reference evidence="11 12" key="1">
    <citation type="submission" date="2019-07" db="EMBL/GenBank/DDBJ databases">
        <title>Draft genome assembly of a fouling barnacle, Amphibalanus amphitrite (Darwin, 1854): The first reference genome for Thecostraca.</title>
        <authorList>
            <person name="Kim W."/>
        </authorList>
    </citation>
    <scope>NUCLEOTIDE SEQUENCE [LARGE SCALE GENOMIC DNA]</scope>
    <source>
        <strain evidence="11">SNU_AA5</strain>
        <tissue evidence="11">Soma without cirri and trophi</tissue>
    </source>
</reference>
<evidence type="ECO:0000313" key="11">
    <source>
        <dbReference type="EMBL" id="KAF0307218.1"/>
    </source>
</evidence>
<dbReference type="SUPFAM" id="SSF56712">
    <property type="entry name" value="Prokaryotic type I DNA topoisomerase"/>
    <property type="match status" value="1"/>
</dbReference>
<feature type="domain" description="Topo IA-type catalytic" evidence="10">
    <location>
        <begin position="109"/>
        <end position="531"/>
    </location>
</feature>
<evidence type="ECO:0000256" key="1">
    <source>
        <dbReference type="ARBA" id="ARBA00000213"/>
    </source>
</evidence>
<comment type="similarity">
    <text evidence="2 8">Belongs to the type IA topoisomerase family.</text>
</comment>
<dbReference type="PANTHER" id="PTHR11390:SF20">
    <property type="entry name" value="DNA TOPOISOMERASE 3-BETA-1"/>
    <property type="match status" value="1"/>
</dbReference>
<accession>A0A6A4WXP6</accession>
<dbReference type="Pfam" id="PF01131">
    <property type="entry name" value="Topoisom_bac"/>
    <property type="match status" value="1"/>
</dbReference>
<dbReference type="InterPro" id="IPR023405">
    <property type="entry name" value="Topo_IA_core_domain"/>
</dbReference>
<dbReference type="GO" id="GO:0003917">
    <property type="term" value="F:DNA topoisomerase type I (single strand cut, ATP-independent) activity"/>
    <property type="evidence" value="ECO:0007669"/>
    <property type="project" value="UniProtKB-EC"/>
</dbReference>
<evidence type="ECO:0000256" key="5">
    <source>
        <dbReference type="ARBA" id="ARBA00023125"/>
    </source>
</evidence>
<evidence type="ECO:0000259" key="10">
    <source>
        <dbReference type="PROSITE" id="PS52039"/>
    </source>
</evidence>
<proteinExistence type="inferred from homology"/>
<dbReference type="PRINTS" id="PR00417">
    <property type="entry name" value="PRTPISMRASEI"/>
</dbReference>
<dbReference type="InterPro" id="IPR013497">
    <property type="entry name" value="Topo_IA_cen"/>
</dbReference>
<dbReference type="GO" id="GO:0006281">
    <property type="term" value="P:DNA repair"/>
    <property type="evidence" value="ECO:0007669"/>
    <property type="project" value="TreeGrafter"/>
</dbReference>
<dbReference type="GO" id="GO:0006265">
    <property type="term" value="P:DNA topological change"/>
    <property type="evidence" value="ECO:0007669"/>
    <property type="project" value="InterPro"/>
</dbReference>
<evidence type="ECO:0000256" key="6">
    <source>
        <dbReference type="ARBA" id="ARBA00023235"/>
    </source>
</evidence>
<dbReference type="InterPro" id="IPR013826">
    <property type="entry name" value="Topo_IA_cen_sub3"/>
</dbReference>
<evidence type="ECO:0000313" key="12">
    <source>
        <dbReference type="Proteomes" id="UP000440578"/>
    </source>
</evidence>
<comment type="caution">
    <text evidence="11">The sequence shown here is derived from an EMBL/GenBank/DDBJ whole genome shotgun (WGS) entry which is preliminary data.</text>
</comment>
<dbReference type="Proteomes" id="UP000440578">
    <property type="component" value="Unassembled WGS sequence"/>
</dbReference>
<dbReference type="GO" id="GO:0003677">
    <property type="term" value="F:DNA binding"/>
    <property type="evidence" value="ECO:0007669"/>
    <property type="project" value="UniProtKB-KW"/>
</dbReference>
<evidence type="ECO:0000256" key="2">
    <source>
        <dbReference type="ARBA" id="ARBA00009446"/>
    </source>
</evidence>
<dbReference type="Gene3D" id="2.70.20.10">
    <property type="entry name" value="Topoisomerase I, domain 3"/>
    <property type="match status" value="1"/>
</dbReference>
<evidence type="ECO:0000256" key="4">
    <source>
        <dbReference type="ARBA" id="ARBA00023029"/>
    </source>
</evidence>
<dbReference type="Gene3D" id="3.40.50.140">
    <property type="match status" value="1"/>
</dbReference>
<keyword evidence="12" id="KW-1185">Reference proteome</keyword>
<dbReference type="Gene3D" id="1.10.290.10">
    <property type="entry name" value="Topoisomerase I, domain 4"/>
    <property type="match status" value="1"/>
</dbReference>
<protein>
    <recommendedName>
        <fullName evidence="3 8">DNA topoisomerase</fullName>
        <ecNumber evidence="3 8">5.6.2.1</ecNumber>
    </recommendedName>
</protein>
<dbReference type="InterPro" id="IPR013825">
    <property type="entry name" value="Topo_IA_cen_sub2"/>
</dbReference>
<dbReference type="Pfam" id="PF23546">
    <property type="entry name" value="Zn_ribbon_TOP3B"/>
    <property type="match status" value="1"/>
</dbReference>
<dbReference type="EMBL" id="VIIS01000594">
    <property type="protein sequence ID" value="KAF0307218.1"/>
    <property type="molecule type" value="Genomic_DNA"/>
</dbReference>
<gene>
    <name evidence="11" type="primary">Top3b</name>
    <name evidence="11" type="ORF">FJT64_021406</name>
</gene>
<dbReference type="CDD" id="cd00186">
    <property type="entry name" value="TOP1Ac"/>
    <property type="match status" value="1"/>
</dbReference>
<keyword evidence="5 8" id="KW-0238">DNA-binding</keyword>
<comment type="function">
    <text evidence="8">Introduces a single-strand break via transesterification at a target site in duplex DNA. Releases the supercoiling and torsional tension of DNA introduced during the DNA replication and transcription by transiently cleaving and rejoining one strand of the DNA duplex. The scissile phosphodiester is attacked by the catalytic tyrosine of the enzyme, resulting in the formation of a DNA-(5'-phosphotyrosyl)-enzyme intermediate and the expulsion of a 3'-OH DNA strand.</text>
</comment>
<dbReference type="PROSITE" id="PS52039">
    <property type="entry name" value="TOPO_IA_2"/>
    <property type="match status" value="1"/>
</dbReference>
<dbReference type="GO" id="GO:0005634">
    <property type="term" value="C:nucleus"/>
    <property type="evidence" value="ECO:0007669"/>
    <property type="project" value="TreeGrafter"/>
</dbReference>
<evidence type="ECO:0000256" key="3">
    <source>
        <dbReference type="ARBA" id="ARBA00012891"/>
    </source>
</evidence>
<dbReference type="EC" id="5.6.2.1" evidence="3 8"/>
<evidence type="ECO:0000256" key="9">
    <source>
        <dbReference type="SAM" id="MobiDB-lite"/>
    </source>
</evidence>
<dbReference type="InterPro" id="IPR000380">
    <property type="entry name" value="Topo_IA"/>
</dbReference>
<dbReference type="OrthoDB" id="430051at2759"/>
<organism evidence="11 12">
    <name type="scientific">Amphibalanus amphitrite</name>
    <name type="common">Striped barnacle</name>
    <name type="synonym">Balanus amphitrite</name>
    <dbReference type="NCBI Taxonomy" id="1232801"/>
    <lineage>
        <taxon>Eukaryota</taxon>
        <taxon>Metazoa</taxon>
        <taxon>Ecdysozoa</taxon>
        <taxon>Arthropoda</taxon>
        <taxon>Crustacea</taxon>
        <taxon>Multicrustacea</taxon>
        <taxon>Cirripedia</taxon>
        <taxon>Thoracica</taxon>
        <taxon>Thoracicalcarea</taxon>
        <taxon>Balanomorpha</taxon>
        <taxon>Balanoidea</taxon>
        <taxon>Balanidae</taxon>
        <taxon>Amphibalaninae</taxon>
        <taxon>Amphibalanus</taxon>
    </lineage>
</organism>
<dbReference type="PROSITE" id="PS00396">
    <property type="entry name" value="TOPO_IA_1"/>
    <property type="match status" value="1"/>
</dbReference>
<dbReference type="Gene3D" id="1.10.460.10">
    <property type="entry name" value="Topoisomerase I, domain 2"/>
    <property type="match status" value="1"/>
</dbReference>